<sequence>MGWDNPPVRWSELERILSGRPEPHHGDGGDSPAWTHKRERYTAPAGVGPPSVTDLAGSDVRVPYAELHCHSNFSFLDGASHPEELVESAALLGLDAVAITDHDGMYGVVRFAEAARELGVRTVFGTELSLGLTQPQNGIADPEGDHLLLLATGVSGYGRLCRVITDGQLAHDSEKGRPVYDFDDIVDQTRGEVVALTGCRKASVRRALSHGGPDAAFAELYRLADAFGRDHTYVELIDHGLPLDTRHNDLLAEMALELRLPLVATNAVHYAQPHRGELAAAMAAVRARRSLDDLDGWLPPAPTAYLRSGEEMRRRFVRYPGAVRRAAVLGVQLSFDLKLVAPRLPPFEVDGHTEISYLREKTFAGALVRYGTRAQAPKAYAQLDHELKVIEELGFPGYFLIVADIVDFCRDNGIYCQGRGSAANSAVCYALGITKVDAVRWDLLFERFLAPARDGPPDIDLDIESDRREEAIQYVYEKYDRRHAAQVANVVAYRAKSAVRDMAKALGYSPGQQDAWSKQIDRWAPVKETVGENDHDVPVTVLELAGQLEDFPRHLGIHSGGMVICDRPVSEVCPVERARMDRRTVLQWDKDDCAAIGLVKFDMLGLGMLSALRYMVEFVAEHHGVEVNIDKLDLEDGNVYEMLCRADSVGVFQVESRAQMATLPRLKPREFYDLVVEVALIRPGPIQGGSVHPYIRRANGREKVTYDHPLLEKALRKTKGVPLFQEQLMQMAVDVAGFTPAEADELRRAMGAKRSTRRMERLRERFYEGAARHGIGEGLASRIYEKLMAFANFGFPESHALSFAYLVFASAWFKLYYPAAFCAALLKTQPMGFYSPQSLVADARRHGVTVQGPDVNRSDPQATLEPDATGEQTVRIGLATVRTIGRELAAEIVAERRHGPYRDMADLARRTQLTRAQLEALATSGAFSGFDLARREALWAAGAVSGERPDRLPGTTVGADAPYLPGMDGIETAVADVWATGLSPDSFPTQFVREWLTSQGASRVAELPKVRSGTRVLVGGAVTHRQRPATAGGVTFLNLEDETGMVNVVCTPGLWTRYRRTARNAAALLVRGTVENAEGVTSLQADHLENLDLRIPSRSRDFR</sequence>
<dbReference type="InterPro" id="IPR040982">
    <property type="entry name" value="DNA_pol3_finger"/>
</dbReference>
<comment type="caution">
    <text evidence="15">The sequence shown here is derived from an EMBL/GenBank/DDBJ whole genome shotgun (WGS) entry which is preliminary data.</text>
</comment>
<evidence type="ECO:0000256" key="10">
    <source>
        <dbReference type="ARBA" id="ARBA00022932"/>
    </source>
</evidence>
<evidence type="ECO:0000256" key="3">
    <source>
        <dbReference type="ARBA" id="ARBA00012417"/>
    </source>
</evidence>
<name>A0ABV9RWQ9_9PSEU</name>
<keyword evidence="16" id="KW-1185">Reference proteome</keyword>
<keyword evidence="7 13" id="KW-0548">Nucleotidyltransferase</keyword>
<evidence type="ECO:0000313" key="15">
    <source>
        <dbReference type="EMBL" id="MFC4853377.1"/>
    </source>
</evidence>
<evidence type="ECO:0000256" key="7">
    <source>
        <dbReference type="ARBA" id="ARBA00022695"/>
    </source>
</evidence>
<proteinExistence type="inferred from homology"/>
<evidence type="ECO:0000313" key="16">
    <source>
        <dbReference type="Proteomes" id="UP001595859"/>
    </source>
</evidence>
<keyword evidence="10 13" id="KW-0239">DNA-directed DNA polymerase</keyword>
<dbReference type="InterPro" id="IPR004013">
    <property type="entry name" value="PHP_dom"/>
</dbReference>
<evidence type="ECO:0000256" key="13">
    <source>
        <dbReference type="HAMAP-Rule" id="MF_01902"/>
    </source>
</evidence>
<dbReference type="InterPro" id="IPR011708">
    <property type="entry name" value="DNA_pol3_alpha_NTPase_dom"/>
</dbReference>
<gene>
    <name evidence="13" type="primary">dnaE2</name>
    <name evidence="15" type="ORF">ACFPCV_07665</name>
</gene>
<dbReference type="CDD" id="cd04485">
    <property type="entry name" value="DnaE_OBF"/>
    <property type="match status" value="1"/>
</dbReference>
<dbReference type="PANTHER" id="PTHR32294">
    <property type="entry name" value="DNA POLYMERASE III SUBUNIT ALPHA"/>
    <property type="match status" value="1"/>
</dbReference>
<accession>A0ABV9RWQ9</accession>
<organism evidence="15 16">
    <name type="scientific">Actinophytocola glycyrrhizae</name>
    <dbReference type="NCBI Taxonomy" id="2044873"/>
    <lineage>
        <taxon>Bacteria</taxon>
        <taxon>Bacillati</taxon>
        <taxon>Actinomycetota</taxon>
        <taxon>Actinomycetes</taxon>
        <taxon>Pseudonocardiales</taxon>
        <taxon>Pseudonocardiaceae</taxon>
    </lineage>
</organism>
<evidence type="ECO:0000259" key="14">
    <source>
        <dbReference type="SMART" id="SM00481"/>
    </source>
</evidence>
<keyword evidence="6 13" id="KW-0808">Transferase</keyword>
<dbReference type="InterPro" id="IPR004365">
    <property type="entry name" value="NA-bd_OB_tRNA"/>
</dbReference>
<feature type="domain" description="Polymerase/histidinol phosphatase N-terminal" evidence="14">
    <location>
        <begin position="65"/>
        <end position="132"/>
    </location>
</feature>
<evidence type="ECO:0000256" key="9">
    <source>
        <dbReference type="ARBA" id="ARBA00022763"/>
    </source>
</evidence>
<dbReference type="EMBL" id="JBHSIS010000003">
    <property type="protein sequence ID" value="MFC4853377.1"/>
    <property type="molecule type" value="Genomic_DNA"/>
</dbReference>
<dbReference type="NCBIfam" id="TIGR00594">
    <property type="entry name" value="polc"/>
    <property type="match status" value="1"/>
</dbReference>
<comment type="subcellular location">
    <subcellularLocation>
        <location evidence="1 13">Cytoplasm</location>
    </subcellularLocation>
</comment>
<dbReference type="InterPro" id="IPR004805">
    <property type="entry name" value="DnaE2/DnaE/PolC"/>
</dbReference>
<keyword evidence="5 13" id="KW-0963">Cytoplasm</keyword>
<keyword evidence="8 13" id="KW-0235">DNA replication</keyword>
<dbReference type="InterPro" id="IPR016195">
    <property type="entry name" value="Pol/histidinol_Pase-like"/>
</dbReference>
<dbReference type="SUPFAM" id="SSF89550">
    <property type="entry name" value="PHP domain-like"/>
    <property type="match status" value="1"/>
</dbReference>
<dbReference type="NCBIfam" id="NF004225">
    <property type="entry name" value="PRK05672.1"/>
    <property type="match status" value="1"/>
</dbReference>
<evidence type="ECO:0000256" key="2">
    <source>
        <dbReference type="ARBA" id="ARBA00007391"/>
    </source>
</evidence>
<reference evidence="16" key="1">
    <citation type="journal article" date="2019" name="Int. J. Syst. Evol. Microbiol.">
        <title>The Global Catalogue of Microorganisms (GCM) 10K type strain sequencing project: providing services to taxonomists for standard genome sequencing and annotation.</title>
        <authorList>
            <consortium name="The Broad Institute Genomics Platform"/>
            <consortium name="The Broad Institute Genome Sequencing Center for Infectious Disease"/>
            <person name="Wu L."/>
            <person name="Ma J."/>
        </authorList>
    </citation>
    <scope>NUCLEOTIDE SEQUENCE [LARGE SCALE GENOMIC DNA]</scope>
    <source>
        <strain evidence="16">ZS-22-S1</strain>
    </source>
</reference>
<evidence type="ECO:0000256" key="11">
    <source>
        <dbReference type="ARBA" id="ARBA00023204"/>
    </source>
</evidence>
<dbReference type="Gene3D" id="3.20.20.140">
    <property type="entry name" value="Metal-dependent hydrolases"/>
    <property type="match status" value="1"/>
</dbReference>
<dbReference type="Pfam" id="PF17657">
    <property type="entry name" value="DNA_pol3_finger"/>
    <property type="match status" value="1"/>
</dbReference>
<dbReference type="EC" id="2.7.7.7" evidence="3 13"/>
<dbReference type="Gene3D" id="2.40.50.140">
    <property type="entry name" value="Nucleic acid-binding proteins"/>
    <property type="match status" value="1"/>
</dbReference>
<dbReference type="RefSeq" id="WP_378055339.1">
    <property type="nucleotide sequence ID" value="NZ_JBHSIS010000003.1"/>
</dbReference>
<dbReference type="InterPro" id="IPR023073">
    <property type="entry name" value="DnaE2"/>
</dbReference>
<evidence type="ECO:0000256" key="8">
    <source>
        <dbReference type="ARBA" id="ARBA00022705"/>
    </source>
</evidence>
<comment type="similarity">
    <text evidence="2 13">Belongs to the DNA polymerase type-C family. DnaE2 subfamily.</text>
</comment>
<dbReference type="InterPro" id="IPR029460">
    <property type="entry name" value="DNAPol_HHH"/>
</dbReference>
<keyword evidence="11 13" id="KW-0234">DNA repair</keyword>
<keyword evidence="9 13" id="KW-0227">DNA damage</keyword>
<comment type="function">
    <text evidence="13">DNA polymerase involved in damage-induced mutagenesis and translesion synthesis (TLS). It is not the major replicative DNA polymerase.</text>
</comment>
<dbReference type="Pfam" id="PF07733">
    <property type="entry name" value="DNA_pol3_alpha"/>
    <property type="match status" value="1"/>
</dbReference>
<dbReference type="InterPro" id="IPR003141">
    <property type="entry name" value="Pol/His_phosphatase_N"/>
</dbReference>
<comment type="catalytic activity">
    <reaction evidence="12 13">
        <text>DNA(n) + a 2'-deoxyribonucleoside 5'-triphosphate = DNA(n+1) + diphosphate</text>
        <dbReference type="Rhea" id="RHEA:22508"/>
        <dbReference type="Rhea" id="RHEA-COMP:17339"/>
        <dbReference type="Rhea" id="RHEA-COMP:17340"/>
        <dbReference type="ChEBI" id="CHEBI:33019"/>
        <dbReference type="ChEBI" id="CHEBI:61560"/>
        <dbReference type="ChEBI" id="CHEBI:173112"/>
        <dbReference type="EC" id="2.7.7.7"/>
    </reaction>
</comment>
<evidence type="ECO:0000256" key="1">
    <source>
        <dbReference type="ARBA" id="ARBA00004496"/>
    </source>
</evidence>
<dbReference type="Proteomes" id="UP001595859">
    <property type="component" value="Unassembled WGS sequence"/>
</dbReference>
<dbReference type="Pfam" id="PF14579">
    <property type="entry name" value="HHH_6"/>
    <property type="match status" value="1"/>
</dbReference>
<evidence type="ECO:0000256" key="12">
    <source>
        <dbReference type="ARBA" id="ARBA00049244"/>
    </source>
</evidence>
<dbReference type="HAMAP" id="MF_01902">
    <property type="entry name" value="DNApol_error_prone"/>
    <property type="match status" value="1"/>
</dbReference>
<evidence type="ECO:0000256" key="5">
    <source>
        <dbReference type="ARBA" id="ARBA00022490"/>
    </source>
</evidence>
<evidence type="ECO:0000256" key="6">
    <source>
        <dbReference type="ARBA" id="ARBA00022679"/>
    </source>
</evidence>
<evidence type="ECO:0000256" key="4">
    <source>
        <dbReference type="ARBA" id="ARBA00017273"/>
    </source>
</evidence>
<dbReference type="Gene3D" id="1.10.150.870">
    <property type="match status" value="1"/>
</dbReference>
<dbReference type="SMART" id="SM00481">
    <property type="entry name" value="POLIIIAc"/>
    <property type="match status" value="1"/>
</dbReference>
<protein>
    <recommendedName>
        <fullName evidence="4 13">Error-prone DNA polymerase</fullName>
        <ecNumber evidence="3 13">2.7.7.7</ecNumber>
    </recommendedName>
</protein>
<dbReference type="PANTHER" id="PTHR32294:SF4">
    <property type="entry name" value="ERROR-PRONE DNA POLYMERASE"/>
    <property type="match status" value="1"/>
</dbReference>
<dbReference type="InterPro" id="IPR012340">
    <property type="entry name" value="NA-bd_OB-fold"/>
</dbReference>
<dbReference type="Pfam" id="PF02811">
    <property type="entry name" value="PHP"/>
    <property type="match status" value="1"/>
</dbReference>
<dbReference type="Pfam" id="PF01336">
    <property type="entry name" value="tRNA_anti-codon"/>
    <property type="match status" value="1"/>
</dbReference>